<dbReference type="InterPro" id="IPR039420">
    <property type="entry name" value="WalR-like"/>
</dbReference>
<dbReference type="SUPFAM" id="SSF46894">
    <property type="entry name" value="C-terminal effector domain of the bipartite response regulators"/>
    <property type="match status" value="1"/>
</dbReference>
<feature type="domain" description="HTH luxR-type" evidence="4">
    <location>
        <begin position="137"/>
        <end position="202"/>
    </location>
</feature>
<evidence type="ECO:0000313" key="6">
    <source>
        <dbReference type="EMBL" id="MBK4736262.1"/>
    </source>
</evidence>
<proteinExistence type="predicted"/>
<accession>A0A934T038</accession>
<organism evidence="6 7">
    <name type="scientific">Noviherbaspirillum pedocola</name>
    <dbReference type="NCBI Taxonomy" id="2801341"/>
    <lineage>
        <taxon>Bacteria</taxon>
        <taxon>Pseudomonadati</taxon>
        <taxon>Pseudomonadota</taxon>
        <taxon>Betaproteobacteria</taxon>
        <taxon>Burkholderiales</taxon>
        <taxon>Oxalobacteraceae</taxon>
        <taxon>Noviherbaspirillum</taxon>
    </lineage>
</organism>
<dbReference type="Gene3D" id="3.40.50.2300">
    <property type="match status" value="1"/>
</dbReference>
<reference evidence="6" key="1">
    <citation type="submission" date="2021-01" db="EMBL/GenBank/DDBJ databases">
        <title>Genome sequence of strain Noviherbaspirillum sp. DKR-6.</title>
        <authorList>
            <person name="Chaudhary D.K."/>
        </authorList>
    </citation>
    <scope>NUCLEOTIDE SEQUENCE</scope>
    <source>
        <strain evidence="6">DKR-6</strain>
    </source>
</reference>
<name>A0A934T038_9BURK</name>
<dbReference type="AlphaFoldDB" id="A0A934T038"/>
<dbReference type="InterPro" id="IPR000792">
    <property type="entry name" value="Tscrpt_reg_LuxR_C"/>
</dbReference>
<dbReference type="SMART" id="SM00421">
    <property type="entry name" value="HTH_LUXR"/>
    <property type="match status" value="1"/>
</dbReference>
<dbReference type="GO" id="GO:0006355">
    <property type="term" value="P:regulation of DNA-templated transcription"/>
    <property type="evidence" value="ECO:0007669"/>
    <property type="project" value="InterPro"/>
</dbReference>
<dbReference type="GO" id="GO:0000160">
    <property type="term" value="P:phosphorelay signal transduction system"/>
    <property type="evidence" value="ECO:0007669"/>
    <property type="project" value="InterPro"/>
</dbReference>
<dbReference type="PROSITE" id="PS50043">
    <property type="entry name" value="HTH_LUXR_2"/>
    <property type="match status" value="1"/>
</dbReference>
<dbReference type="Pfam" id="PF00072">
    <property type="entry name" value="Response_reg"/>
    <property type="match status" value="1"/>
</dbReference>
<dbReference type="InterPro" id="IPR058245">
    <property type="entry name" value="NreC/VraR/RcsB-like_REC"/>
</dbReference>
<keyword evidence="2" id="KW-0238">DNA-binding</keyword>
<feature type="modified residue" description="4-aspartylphosphate" evidence="3">
    <location>
        <position position="50"/>
    </location>
</feature>
<keyword evidence="7" id="KW-1185">Reference proteome</keyword>
<dbReference type="PRINTS" id="PR00038">
    <property type="entry name" value="HTHLUXR"/>
</dbReference>
<evidence type="ECO:0000256" key="1">
    <source>
        <dbReference type="ARBA" id="ARBA00022553"/>
    </source>
</evidence>
<evidence type="ECO:0000259" key="4">
    <source>
        <dbReference type="PROSITE" id="PS50043"/>
    </source>
</evidence>
<gene>
    <name evidence="6" type="ORF">JJB74_16690</name>
</gene>
<evidence type="ECO:0000256" key="2">
    <source>
        <dbReference type="ARBA" id="ARBA00023125"/>
    </source>
</evidence>
<dbReference type="CDD" id="cd17535">
    <property type="entry name" value="REC_NarL-like"/>
    <property type="match status" value="1"/>
</dbReference>
<evidence type="ECO:0000313" key="7">
    <source>
        <dbReference type="Proteomes" id="UP000622890"/>
    </source>
</evidence>
<dbReference type="CDD" id="cd06170">
    <property type="entry name" value="LuxR_C_like"/>
    <property type="match status" value="1"/>
</dbReference>
<dbReference type="PROSITE" id="PS50110">
    <property type="entry name" value="RESPONSE_REGULATORY"/>
    <property type="match status" value="1"/>
</dbReference>
<protein>
    <submittedName>
        <fullName evidence="6">Response regulator transcription factor</fullName>
    </submittedName>
</protein>
<evidence type="ECO:0000259" key="5">
    <source>
        <dbReference type="PROSITE" id="PS50110"/>
    </source>
</evidence>
<dbReference type="PANTHER" id="PTHR43214:SF42">
    <property type="entry name" value="TRANSCRIPTIONAL REGULATORY PROTEIN DESR"/>
    <property type="match status" value="1"/>
</dbReference>
<dbReference type="EMBL" id="JAEPBG010000007">
    <property type="protein sequence ID" value="MBK4736262.1"/>
    <property type="molecule type" value="Genomic_DNA"/>
</dbReference>
<dbReference type="PANTHER" id="PTHR43214">
    <property type="entry name" value="TWO-COMPONENT RESPONSE REGULATOR"/>
    <property type="match status" value="1"/>
</dbReference>
<dbReference type="SMART" id="SM00448">
    <property type="entry name" value="REC"/>
    <property type="match status" value="1"/>
</dbReference>
<evidence type="ECO:0000256" key="3">
    <source>
        <dbReference type="PROSITE-ProRule" id="PRU00169"/>
    </source>
</evidence>
<dbReference type="InterPro" id="IPR001789">
    <property type="entry name" value="Sig_transdc_resp-reg_receiver"/>
</dbReference>
<dbReference type="Pfam" id="PF00196">
    <property type="entry name" value="GerE"/>
    <property type="match status" value="1"/>
</dbReference>
<feature type="domain" description="Response regulatory" evidence="5">
    <location>
        <begin position="1"/>
        <end position="115"/>
    </location>
</feature>
<dbReference type="SUPFAM" id="SSF52172">
    <property type="entry name" value="CheY-like"/>
    <property type="match status" value="1"/>
</dbReference>
<sequence>MIVDDHIIVRNGVRLMLGTADDIEVVAEAETAEAAMAAVHAQAIDVALIDIALPDKNGLDLLKAIRNAKPRIAVLMLSMYAEQVYAVRALKLGAAGYLTKNTPAATIAEAVRKAAAGGRHVSSTLTEQLASMIADGTVAAHETLSHRELEVLKLLAAGESLVRIAEMLHLSPSTVTTYRARILSKTGTRSNVELTRYALETGILM</sequence>
<dbReference type="Proteomes" id="UP000622890">
    <property type="component" value="Unassembled WGS sequence"/>
</dbReference>
<comment type="caution">
    <text evidence="6">The sequence shown here is derived from an EMBL/GenBank/DDBJ whole genome shotgun (WGS) entry which is preliminary data.</text>
</comment>
<dbReference type="InterPro" id="IPR011006">
    <property type="entry name" value="CheY-like_superfamily"/>
</dbReference>
<dbReference type="InterPro" id="IPR016032">
    <property type="entry name" value="Sig_transdc_resp-reg_C-effctor"/>
</dbReference>
<keyword evidence="1 3" id="KW-0597">Phosphoprotein</keyword>
<dbReference type="GO" id="GO:0003677">
    <property type="term" value="F:DNA binding"/>
    <property type="evidence" value="ECO:0007669"/>
    <property type="project" value="UniProtKB-KW"/>
</dbReference>